<protein>
    <recommendedName>
        <fullName evidence="3">DUF2797 domain-containing protein</fullName>
    </recommendedName>
</protein>
<proteinExistence type="predicted"/>
<reference evidence="1" key="1">
    <citation type="submission" date="2017-10" db="EMBL/GenBank/DDBJ databases">
        <title>Kefir isolates.</title>
        <authorList>
            <person name="Kim Y."/>
            <person name="Blasche S."/>
        </authorList>
    </citation>
    <scope>NUCLEOTIDE SEQUENCE [LARGE SCALE GENOMIC DNA]</scope>
    <source>
        <strain evidence="1">OG2-2</strain>
    </source>
</reference>
<name>A0A2A8D7S2_9MICC</name>
<accession>A0A2A8D7S2</accession>
<sequence>MRYPNLLDSIFDVSTAAEHAHALIWRDVQWRERQPFLRLEPVVLANASGGTNIKPSGDVMTVPVTPGAFLGLRLALDGTGNLQKFCAGYTRGNSETGQIQRVACPQGNRLESGKQCEYCAAYDEFTALHTAHLYAGTLTPGMRAYAQQPHRLYIATFPDGSSKVGTSSQHSTPRRLDEQAVATATYIAQAPDGLLIREAEDAVTRIANIPQVKQVASKYRAWTEPLPGAQLRAAHQNTVERAHEALTESGLLPQLTALDEPWVPSVAMNRPYAALRAQNPEPLDAFPSILKTREAGFFCTGATGKFVTAHTGDPDAAVLINTAELANYVVEPTDTLSAITVQTSLF</sequence>
<gene>
    <name evidence="1" type="ORF">CRM92_02040</name>
</gene>
<evidence type="ECO:0008006" key="3">
    <source>
        <dbReference type="Google" id="ProtNLM"/>
    </source>
</evidence>
<organism evidence="1 2">
    <name type="scientific">Rothia dentocariosa</name>
    <dbReference type="NCBI Taxonomy" id="2047"/>
    <lineage>
        <taxon>Bacteria</taxon>
        <taxon>Bacillati</taxon>
        <taxon>Actinomycetota</taxon>
        <taxon>Actinomycetes</taxon>
        <taxon>Micrococcales</taxon>
        <taxon>Micrococcaceae</taxon>
        <taxon>Rothia</taxon>
    </lineage>
</organism>
<dbReference type="AlphaFoldDB" id="A0A2A8D7S2"/>
<keyword evidence="2" id="KW-1185">Reference proteome</keyword>
<evidence type="ECO:0000313" key="2">
    <source>
        <dbReference type="Proteomes" id="UP000219947"/>
    </source>
</evidence>
<comment type="caution">
    <text evidence="1">The sequence shown here is derived from an EMBL/GenBank/DDBJ whole genome shotgun (WGS) entry which is preliminary data.</text>
</comment>
<dbReference type="EMBL" id="PDEV01000001">
    <property type="protein sequence ID" value="PEN16843.1"/>
    <property type="molecule type" value="Genomic_DNA"/>
</dbReference>
<dbReference type="RefSeq" id="WP_098042244.1">
    <property type="nucleotide sequence ID" value="NZ_CAURLQ010000002.1"/>
</dbReference>
<dbReference type="Proteomes" id="UP000219947">
    <property type="component" value="Unassembled WGS sequence"/>
</dbReference>
<evidence type="ECO:0000313" key="1">
    <source>
        <dbReference type="EMBL" id="PEN16843.1"/>
    </source>
</evidence>